<dbReference type="CTD" id="36339737"/>
<feature type="compositionally biased region" description="Basic and acidic residues" evidence="1">
    <location>
        <begin position="99"/>
        <end position="122"/>
    </location>
</feature>
<dbReference type="RefSeq" id="XP_024352370.1">
    <property type="nucleotide sequence ID" value="XM_024493271.1"/>
</dbReference>
<feature type="region of interest" description="Disordered" evidence="1">
    <location>
        <begin position="92"/>
        <end position="133"/>
    </location>
</feature>
<comment type="caution">
    <text evidence="2">The sequence shown here is derived from an EMBL/GenBank/DDBJ whole genome shotgun (WGS) entry which is preliminary data.</text>
</comment>
<dbReference type="EMBL" id="APAU02000023">
    <property type="protein sequence ID" value="EUB61174.1"/>
    <property type="molecule type" value="Genomic_DNA"/>
</dbReference>
<dbReference type="KEGG" id="egl:EGR_04022"/>
<proteinExistence type="predicted"/>
<name>W6V4Q5_ECHGR</name>
<gene>
    <name evidence="2" type="ORF">EGR_04022</name>
</gene>
<keyword evidence="3" id="KW-1185">Reference proteome</keyword>
<protein>
    <submittedName>
        <fullName evidence="2">Uncharacterized protein</fullName>
    </submittedName>
</protein>
<evidence type="ECO:0000313" key="2">
    <source>
        <dbReference type="EMBL" id="EUB61174.1"/>
    </source>
</evidence>
<sequence>MTAITYYWKISEAQMRETKSVLGNAIPSQPNTRTFKYWREGTKDFQATTRGHRTGTPDHFGSTFVLLKYRFPYTILADPVYQPCRIHSRRCKKRSFSAHKPDEMQTARQFEREQDDKDERAPNADSAEPSCTY</sequence>
<organism evidence="2 3">
    <name type="scientific">Echinococcus granulosus</name>
    <name type="common">Hydatid tapeworm</name>
    <dbReference type="NCBI Taxonomy" id="6210"/>
    <lineage>
        <taxon>Eukaryota</taxon>
        <taxon>Metazoa</taxon>
        <taxon>Spiralia</taxon>
        <taxon>Lophotrochozoa</taxon>
        <taxon>Platyhelminthes</taxon>
        <taxon>Cestoda</taxon>
        <taxon>Eucestoda</taxon>
        <taxon>Cyclophyllidea</taxon>
        <taxon>Taeniidae</taxon>
        <taxon>Echinococcus</taxon>
        <taxon>Echinococcus granulosus group</taxon>
    </lineage>
</organism>
<dbReference type="Proteomes" id="UP000019149">
    <property type="component" value="Unassembled WGS sequence"/>
</dbReference>
<reference evidence="2 3" key="1">
    <citation type="journal article" date="2013" name="Nat. Genet.">
        <title>The genome of the hydatid tapeworm Echinococcus granulosus.</title>
        <authorList>
            <person name="Zheng H."/>
            <person name="Zhang W."/>
            <person name="Zhang L."/>
            <person name="Zhang Z."/>
            <person name="Li J."/>
            <person name="Lu G."/>
            <person name="Zhu Y."/>
            <person name="Wang Y."/>
            <person name="Huang Y."/>
            <person name="Liu J."/>
            <person name="Kang H."/>
            <person name="Chen J."/>
            <person name="Wang L."/>
            <person name="Chen A."/>
            <person name="Yu S."/>
            <person name="Gao Z."/>
            <person name="Jin L."/>
            <person name="Gu W."/>
            <person name="Wang Z."/>
            <person name="Zhao L."/>
            <person name="Shi B."/>
            <person name="Wen H."/>
            <person name="Lin R."/>
            <person name="Jones M.K."/>
            <person name="Brejova B."/>
            <person name="Vinar T."/>
            <person name="Zhao G."/>
            <person name="McManus D.P."/>
            <person name="Chen Z."/>
            <person name="Zhou Y."/>
            <person name="Wang S."/>
        </authorList>
    </citation>
    <scope>NUCLEOTIDE SEQUENCE [LARGE SCALE GENOMIC DNA]</scope>
</reference>
<dbReference type="GeneID" id="36339737"/>
<evidence type="ECO:0000256" key="1">
    <source>
        <dbReference type="SAM" id="MobiDB-lite"/>
    </source>
</evidence>
<evidence type="ECO:0000313" key="3">
    <source>
        <dbReference type="Proteomes" id="UP000019149"/>
    </source>
</evidence>
<accession>W6V4Q5</accession>
<dbReference type="AlphaFoldDB" id="W6V4Q5"/>